<evidence type="ECO:0000313" key="9">
    <source>
        <dbReference type="Proteomes" id="UP000271227"/>
    </source>
</evidence>
<dbReference type="GO" id="GO:0006508">
    <property type="term" value="P:proteolysis"/>
    <property type="evidence" value="ECO:0007669"/>
    <property type="project" value="UniProtKB-KW"/>
</dbReference>
<organism evidence="8 9">
    <name type="scientific">Eilatimonas milleporae</name>
    <dbReference type="NCBI Taxonomy" id="911205"/>
    <lineage>
        <taxon>Bacteria</taxon>
        <taxon>Pseudomonadati</taxon>
        <taxon>Pseudomonadota</taxon>
        <taxon>Alphaproteobacteria</taxon>
        <taxon>Kordiimonadales</taxon>
        <taxon>Kordiimonadaceae</taxon>
        <taxon>Eilatimonas</taxon>
    </lineage>
</organism>
<feature type="chain" id="PRO_5018230824" evidence="7">
    <location>
        <begin position="43"/>
        <end position="521"/>
    </location>
</feature>
<gene>
    <name evidence="8" type="ORF">BXY39_2460</name>
</gene>
<dbReference type="PANTHER" id="PTHR11802:SF3">
    <property type="entry name" value="RETINOID-INDUCIBLE SERINE CARBOXYPEPTIDASE"/>
    <property type="match status" value="1"/>
</dbReference>
<keyword evidence="3 7" id="KW-0732">Signal</keyword>
<evidence type="ECO:0000256" key="5">
    <source>
        <dbReference type="ARBA" id="ARBA00023180"/>
    </source>
</evidence>
<dbReference type="InParanoid" id="A0A3M0CD09"/>
<dbReference type="GO" id="GO:0004185">
    <property type="term" value="F:serine-type carboxypeptidase activity"/>
    <property type="evidence" value="ECO:0007669"/>
    <property type="project" value="InterPro"/>
</dbReference>
<evidence type="ECO:0000256" key="6">
    <source>
        <dbReference type="SAM" id="MobiDB-lite"/>
    </source>
</evidence>
<sequence>MFTTGGRLSQTARKTPGKTGRKTGRKAVLMTVALMTAMAASAADKKAGKTAPPVEPPVLHETAHSGVFGGTRVRYRAIAGETHLSDKTGAPVAAIFSTTYLRTDVQDTSERPVFFIFNGGPGSSSLWLHLGVYGPVRVAVPSNAEDDGAAPFRIIDNPASILDVADMVFIDPVGTGYSRAIGTGKGKDFWGVEKDARSIAEFIRLWLVKHQRWNSPKYLSGESYGTTRAAALMKELQGGWTDIAINGLVLISSILDFQTARYQPGNDTPYLSYLPTMAAAAVHHGKVDIGDHSLQDYLAEVRVFTLGDYASALLQGNRLDPAEFDRVAARMSAYTGLRKSYVVNANLRVSNMRFMKELLRDEGVSVGRLDARYKGRDYDGVGERFDADPSAYGIDAAYTAAINHYLQSRLGVDITRRYEVLSGVGRHWTAPEYGRYSSGYVNVAPHIGRAMRENSDFRVMVASGYYDLATPFFASENTFNANGIDTGRVTFTYYPAGHMMYVHEPSLEALVRDIRAFIAGR</sequence>
<evidence type="ECO:0000256" key="4">
    <source>
        <dbReference type="ARBA" id="ARBA00022801"/>
    </source>
</evidence>
<evidence type="ECO:0000256" key="2">
    <source>
        <dbReference type="ARBA" id="ARBA00022670"/>
    </source>
</evidence>
<evidence type="ECO:0000256" key="1">
    <source>
        <dbReference type="ARBA" id="ARBA00022645"/>
    </source>
</evidence>
<evidence type="ECO:0000256" key="3">
    <source>
        <dbReference type="ARBA" id="ARBA00022729"/>
    </source>
</evidence>
<feature type="compositionally biased region" description="Basic residues" evidence="6">
    <location>
        <begin position="15"/>
        <end position="25"/>
    </location>
</feature>
<dbReference type="PANTHER" id="PTHR11802">
    <property type="entry name" value="SERINE PROTEASE FAMILY S10 SERINE CARBOXYPEPTIDASE"/>
    <property type="match status" value="1"/>
</dbReference>
<keyword evidence="9" id="KW-1185">Reference proteome</keyword>
<reference evidence="8 9" key="1">
    <citation type="submission" date="2018-10" db="EMBL/GenBank/DDBJ databases">
        <title>Genomic Encyclopedia of Archaeal and Bacterial Type Strains, Phase II (KMG-II): from individual species to whole genera.</title>
        <authorList>
            <person name="Goeker M."/>
        </authorList>
    </citation>
    <scope>NUCLEOTIDE SEQUENCE [LARGE SCALE GENOMIC DNA]</scope>
    <source>
        <strain evidence="8 9">DSM 25217</strain>
    </source>
</reference>
<dbReference type="Pfam" id="PF00450">
    <property type="entry name" value="Peptidase_S10"/>
    <property type="match status" value="1"/>
</dbReference>
<protein>
    <submittedName>
        <fullName evidence="8">Carboxypeptidase C (Cathepsin A)</fullName>
    </submittedName>
</protein>
<dbReference type="Proteomes" id="UP000271227">
    <property type="component" value="Unassembled WGS sequence"/>
</dbReference>
<dbReference type="EMBL" id="REFR01000012">
    <property type="protein sequence ID" value="RMB04889.1"/>
    <property type="molecule type" value="Genomic_DNA"/>
</dbReference>
<keyword evidence="1 8" id="KW-0121">Carboxypeptidase</keyword>
<dbReference type="InterPro" id="IPR001563">
    <property type="entry name" value="Peptidase_S10"/>
</dbReference>
<keyword evidence="2" id="KW-0645">Protease</keyword>
<feature type="region of interest" description="Disordered" evidence="6">
    <location>
        <begin position="1"/>
        <end position="25"/>
    </location>
</feature>
<evidence type="ECO:0000313" key="8">
    <source>
        <dbReference type="EMBL" id="RMB04889.1"/>
    </source>
</evidence>
<dbReference type="AlphaFoldDB" id="A0A3M0CD09"/>
<comment type="caution">
    <text evidence="8">The sequence shown here is derived from an EMBL/GenBank/DDBJ whole genome shotgun (WGS) entry which is preliminary data.</text>
</comment>
<keyword evidence="5" id="KW-0325">Glycoprotein</keyword>
<name>A0A3M0CD09_9PROT</name>
<evidence type="ECO:0000256" key="7">
    <source>
        <dbReference type="SAM" id="SignalP"/>
    </source>
</evidence>
<feature type="signal peptide" evidence="7">
    <location>
        <begin position="1"/>
        <end position="42"/>
    </location>
</feature>
<dbReference type="InterPro" id="IPR029058">
    <property type="entry name" value="AB_hydrolase_fold"/>
</dbReference>
<proteinExistence type="predicted"/>
<feature type="compositionally biased region" description="Polar residues" evidence="6">
    <location>
        <begin position="1"/>
        <end position="13"/>
    </location>
</feature>
<dbReference type="SUPFAM" id="SSF53474">
    <property type="entry name" value="alpha/beta-Hydrolases"/>
    <property type="match status" value="1"/>
</dbReference>
<dbReference type="Gene3D" id="3.40.50.1820">
    <property type="entry name" value="alpha/beta hydrolase"/>
    <property type="match status" value="1"/>
</dbReference>
<keyword evidence="4" id="KW-0378">Hydrolase</keyword>
<accession>A0A3M0CD09</accession>